<keyword evidence="6 16" id="KW-0812">Transmembrane</keyword>
<dbReference type="InterPro" id="IPR003591">
    <property type="entry name" value="Leu-rich_rpt_typical-subtyp"/>
</dbReference>
<gene>
    <name evidence="18" type="ORF">CSSPTR1EN2_LOCUS7544</name>
</gene>
<dbReference type="InterPro" id="IPR024788">
    <property type="entry name" value="Malectin-like_Carb-bd_dom"/>
</dbReference>
<evidence type="ECO:0000256" key="1">
    <source>
        <dbReference type="ARBA" id="ARBA00004167"/>
    </source>
</evidence>
<comment type="subcellular location">
    <subcellularLocation>
        <location evidence="1">Membrane</location>
        <topology evidence="1">Single-pass membrane protein</topology>
    </subcellularLocation>
</comment>
<keyword evidence="5" id="KW-0808">Transferase</keyword>
<dbReference type="Pfam" id="PF00560">
    <property type="entry name" value="LRR_1"/>
    <property type="match status" value="4"/>
</dbReference>
<dbReference type="Proteomes" id="UP001497512">
    <property type="component" value="Chromosome 14"/>
</dbReference>
<reference evidence="18" key="1">
    <citation type="submission" date="2024-02" db="EMBL/GenBank/DDBJ databases">
        <authorList>
            <consortium name="ELIXIR-Norway"/>
            <consortium name="Elixir Norway"/>
        </authorList>
    </citation>
    <scope>NUCLEOTIDE SEQUENCE</scope>
</reference>
<feature type="domain" description="Protein kinase" evidence="17">
    <location>
        <begin position="519"/>
        <end position="799"/>
    </location>
</feature>
<keyword evidence="10 15" id="KW-0067">ATP-binding</keyword>
<dbReference type="InterPro" id="IPR000719">
    <property type="entry name" value="Prot_kinase_dom"/>
</dbReference>
<dbReference type="Gene3D" id="3.30.200.20">
    <property type="entry name" value="Phosphorylase Kinase, domain 1"/>
    <property type="match status" value="2"/>
</dbReference>
<feature type="transmembrane region" description="Helical" evidence="16">
    <location>
        <begin position="457"/>
        <end position="481"/>
    </location>
</feature>
<organism evidence="18 19">
    <name type="scientific">Sphagnum troendelagicum</name>
    <dbReference type="NCBI Taxonomy" id="128251"/>
    <lineage>
        <taxon>Eukaryota</taxon>
        <taxon>Viridiplantae</taxon>
        <taxon>Streptophyta</taxon>
        <taxon>Embryophyta</taxon>
        <taxon>Bryophyta</taxon>
        <taxon>Sphagnophytina</taxon>
        <taxon>Sphagnopsida</taxon>
        <taxon>Sphagnales</taxon>
        <taxon>Sphagnaceae</taxon>
        <taxon>Sphagnum</taxon>
    </lineage>
</organism>
<keyword evidence="7" id="KW-0677">Repeat</keyword>
<dbReference type="EC" id="2.7.11.1" evidence="2"/>
<dbReference type="InterPro" id="IPR001245">
    <property type="entry name" value="Ser-Thr/Tyr_kinase_cat_dom"/>
</dbReference>
<evidence type="ECO:0000313" key="19">
    <source>
        <dbReference type="Proteomes" id="UP001497512"/>
    </source>
</evidence>
<dbReference type="Pfam" id="PF12819">
    <property type="entry name" value="Malectin_like"/>
    <property type="match status" value="2"/>
</dbReference>
<feature type="binding site" evidence="15">
    <location>
        <position position="1834"/>
    </location>
    <ligand>
        <name>ATP</name>
        <dbReference type="ChEBI" id="CHEBI:30616"/>
    </ligand>
</feature>
<evidence type="ECO:0000259" key="17">
    <source>
        <dbReference type="PROSITE" id="PS50011"/>
    </source>
</evidence>
<dbReference type="Pfam" id="PF13855">
    <property type="entry name" value="LRR_8"/>
    <property type="match status" value="1"/>
</dbReference>
<dbReference type="InterPro" id="IPR032675">
    <property type="entry name" value="LRR_dom_sf"/>
</dbReference>
<dbReference type="PROSITE" id="PS50011">
    <property type="entry name" value="PROTEIN_KINASE_DOM"/>
    <property type="match status" value="2"/>
</dbReference>
<evidence type="ECO:0000256" key="6">
    <source>
        <dbReference type="ARBA" id="ARBA00022692"/>
    </source>
</evidence>
<keyword evidence="9" id="KW-0418">Kinase</keyword>
<comment type="catalytic activity">
    <reaction evidence="13">
        <text>L-threonyl-[protein] + ATP = O-phospho-L-threonyl-[protein] + ADP + H(+)</text>
        <dbReference type="Rhea" id="RHEA:46608"/>
        <dbReference type="Rhea" id="RHEA-COMP:11060"/>
        <dbReference type="Rhea" id="RHEA-COMP:11605"/>
        <dbReference type="ChEBI" id="CHEBI:15378"/>
        <dbReference type="ChEBI" id="CHEBI:30013"/>
        <dbReference type="ChEBI" id="CHEBI:30616"/>
        <dbReference type="ChEBI" id="CHEBI:61977"/>
        <dbReference type="ChEBI" id="CHEBI:456216"/>
        <dbReference type="EC" id="2.7.11.1"/>
    </reaction>
</comment>
<dbReference type="SMART" id="SM00220">
    <property type="entry name" value="S_TKc"/>
    <property type="match status" value="2"/>
</dbReference>
<dbReference type="InterPro" id="IPR008271">
    <property type="entry name" value="Ser/Thr_kinase_AS"/>
</dbReference>
<feature type="transmembrane region" description="Helical" evidence="16">
    <location>
        <begin position="1744"/>
        <end position="1768"/>
    </location>
</feature>
<evidence type="ECO:0000256" key="13">
    <source>
        <dbReference type="ARBA" id="ARBA00047899"/>
    </source>
</evidence>
<evidence type="ECO:0000256" key="14">
    <source>
        <dbReference type="ARBA" id="ARBA00048679"/>
    </source>
</evidence>
<feature type="non-terminal residue" evidence="18">
    <location>
        <position position="1"/>
    </location>
</feature>
<evidence type="ECO:0000256" key="4">
    <source>
        <dbReference type="ARBA" id="ARBA00022614"/>
    </source>
</evidence>
<dbReference type="SMART" id="SM00369">
    <property type="entry name" value="LRR_TYP"/>
    <property type="match status" value="2"/>
</dbReference>
<dbReference type="InterPro" id="IPR001611">
    <property type="entry name" value="Leu-rich_rpt"/>
</dbReference>
<evidence type="ECO:0000256" key="2">
    <source>
        <dbReference type="ARBA" id="ARBA00012513"/>
    </source>
</evidence>
<proteinExistence type="predicted"/>
<dbReference type="Gene3D" id="2.60.120.430">
    <property type="entry name" value="Galactose-binding lectin"/>
    <property type="match status" value="1"/>
</dbReference>
<evidence type="ECO:0000313" key="18">
    <source>
        <dbReference type="EMBL" id="CAK9204754.1"/>
    </source>
</evidence>
<dbReference type="InterPro" id="IPR017441">
    <property type="entry name" value="Protein_kinase_ATP_BS"/>
</dbReference>
<name>A0ABP0TUB9_9BRYO</name>
<evidence type="ECO:0000256" key="3">
    <source>
        <dbReference type="ARBA" id="ARBA00022527"/>
    </source>
</evidence>
<keyword evidence="8 15" id="KW-0547">Nucleotide-binding</keyword>
<keyword evidence="19" id="KW-1185">Reference proteome</keyword>
<evidence type="ECO:0000256" key="15">
    <source>
        <dbReference type="PROSITE-ProRule" id="PRU10141"/>
    </source>
</evidence>
<dbReference type="SUPFAM" id="SSF56112">
    <property type="entry name" value="Protein kinase-like (PK-like)"/>
    <property type="match status" value="2"/>
</dbReference>
<dbReference type="SUPFAM" id="SSF52058">
    <property type="entry name" value="L domain-like"/>
    <property type="match status" value="2"/>
</dbReference>
<dbReference type="CDD" id="cd14066">
    <property type="entry name" value="STKc_IRAK"/>
    <property type="match status" value="2"/>
</dbReference>
<dbReference type="Gene3D" id="3.80.10.10">
    <property type="entry name" value="Ribonuclease Inhibitor"/>
    <property type="match status" value="3"/>
</dbReference>
<keyword evidence="3" id="KW-0723">Serine/threonine-protein kinase</keyword>
<feature type="binding site" evidence="15">
    <location>
        <position position="547"/>
    </location>
    <ligand>
        <name>ATP</name>
        <dbReference type="ChEBI" id="CHEBI:30616"/>
    </ligand>
</feature>
<protein>
    <recommendedName>
        <fullName evidence="2">non-specific serine/threonine protein kinase</fullName>
        <ecNumber evidence="2">2.7.11.1</ecNumber>
    </recommendedName>
</protein>
<evidence type="ECO:0000256" key="10">
    <source>
        <dbReference type="ARBA" id="ARBA00022840"/>
    </source>
</evidence>
<dbReference type="Gene3D" id="1.10.510.10">
    <property type="entry name" value="Transferase(Phosphotransferase) domain 1"/>
    <property type="match status" value="2"/>
</dbReference>
<dbReference type="PANTHER" id="PTHR45631:SF68">
    <property type="entry name" value="REPEAT FAMILY PROTEIN, PUTATIVE, EXPRESSED-RELATED"/>
    <property type="match status" value="1"/>
</dbReference>
<evidence type="ECO:0000256" key="9">
    <source>
        <dbReference type="ARBA" id="ARBA00022777"/>
    </source>
</evidence>
<keyword evidence="4" id="KW-0433">Leucine-rich repeat</keyword>
<dbReference type="InterPro" id="IPR011009">
    <property type="entry name" value="Kinase-like_dom_sf"/>
</dbReference>
<dbReference type="PANTHER" id="PTHR45631">
    <property type="entry name" value="OS07G0107800 PROTEIN-RELATED"/>
    <property type="match status" value="1"/>
</dbReference>
<dbReference type="PROSITE" id="PS00108">
    <property type="entry name" value="PROTEIN_KINASE_ST"/>
    <property type="match status" value="1"/>
</dbReference>
<evidence type="ECO:0000256" key="12">
    <source>
        <dbReference type="ARBA" id="ARBA00023136"/>
    </source>
</evidence>
<dbReference type="Pfam" id="PF07714">
    <property type="entry name" value="PK_Tyr_Ser-Thr"/>
    <property type="match status" value="2"/>
</dbReference>
<keyword evidence="12 16" id="KW-0472">Membrane</keyword>
<dbReference type="PROSITE" id="PS00107">
    <property type="entry name" value="PROTEIN_KINASE_ATP"/>
    <property type="match status" value="2"/>
</dbReference>
<keyword evidence="11 16" id="KW-1133">Transmembrane helix</keyword>
<comment type="catalytic activity">
    <reaction evidence="14">
        <text>L-seryl-[protein] + ATP = O-phospho-L-seryl-[protein] + ADP + H(+)</text>
        <dbReference type="Rhea" id="RHEA:17989"/>
        <dbReference type="Rhea" id="RHEA-COMP:9863"/>
        <dbReference type="Rhea" id="RHEA-COMP:11604"/>
        <dbReference type="ChEBI" id="CHEBI:15378"/>
        <dbReference type="ChEBI" id="CHEBI:29999"/>
        <dbReference type="ChEBI" id="CHEBI:30616"/>
        <dbReference type="ChEBI" id="CHEBI:83421"/>
        <dbReference type="ChEBI" id="CHEBI:456216"/>
        <dbReference type="EC" id="2.7.11.1"/>
    </reaction>
</comment>
<evidence type="ECO:0000256" key="7">
    <source>
        <dbReference type="ARBA" id="ARBA00022737"/>
    </source>
</evidence>
<accession>A0ABP0TUB9</accession>
<evidence type="ECO:0000256" key="16">
    <source>
        <dbReference type="SAM" id="Phobius"/>
    </source>
</evidence>
<dbReference type="EMBL" id="OZ019906">
    <property type="protein sequence ID" value="CAK9204754.1"/>
    <property type="molecule type" value="Genomic_DNA"/>
</dbReference>
<sequence>YPDDIVDRYWLPMNSSSVESTAQVEALTATGIMNATGIVNARFPPEAVMNTALTTNGTMTIDFPYNQAYIFLMRVYMAELNPNATASSREFYVKVPGYRRTWTVNPLLDVGGLGGLEEIYFRGGVANYLSLFQNQSISTALGPLVNALEIFERSGNQFAILTNEQDTLAIEEIKSSYGNLGVWTGDPCLPYPHPWVTCSNISILQNSSSIIAVNLSGYNLTGPISPSFGKLRSLTSLNLSTNQLNGSIPPSIWDIPKLNVLDLSNNNLSGNLVPITSTLCPTSLKILTLNDNHLTGSIPLSIWEISTLTILDLSNNNISGNLIPMNTVNIPCPRSLTNLNFDYNKFIGTMDMSSFDDNYLLNGTFLISMVNNSISILKPTWEDGVYSPILLGGNPICNNLKYNSNLDILYNQLLNCRNNNSVPILGLHTFPLHCKKLYMCPHTLPSNFPTSTHNVKIIWILCTTLSFSILLGGIICGVIYWKYHKNALALCEIQKEFAKQQVQPTLYSYNVLSKATRDFHQDNKLGEGGFGVVYKGILLDGTKLAIKLLTTKSHQGIDDFLNEVVSITGVRHKNLVKLKGCCLHHTQRLLVYEYVENKNLAEALWDSNMEDNIFLDWPTRFHIFVGIARGLVYLHEELQPCIIHRDIKASNILLNNNLSAKIADFGLARLFSDDQSQLFTQVAGTIGYMSPEYATLGQLSTKVDVYSFGVLLLEIISGRKAILQNATSNMYLVEWAWSLHKTNMLISLVDQKIHNTIVESEMRRAINVALLCVQVETTKRPIMSQVLIMLQGEMDLPNILASPSQTNILNLSLDVSTSEMLLVSNASSSSSSSRSFDVNITAASSFPICSRRRDSLFLSSASSGVVAVKRRGGLVWRKPLRCVAVDNISQEDIIHYYGTWYGSHCRGLGHMFVDSRHIPYDMESNDDDEDEHLENVDGIMEFDGLMNMEQNYLHVGAIVRSNDTINSSTPMEGALAQLVTVMQKIANECKEGDRAPENVEGLSPVGEASRVVAMKVRGVVLFFEHGLPKKNEGPGNGEAVGRLPFAPEAKGRREYYMGEGGGFPRVRAMVCLVVRSARGLSQHPRGPGIKEAERKKWLNGIQVMNESKHIQTKNASKHHHDQKIFATKRIMNSTNHEMNKNQSSEPSYGDCDGSFFVNCGSTASYVDKVTGITWMPDDQFIDKNSGVTANVANASHHYYPRFSELRTLRYFPDSRAKNCYRFPVTPNETYQIRGTFFYGNYDNQNTAPSFQMGVDGTIVASYIIYELYLIAYQEITYVPQRNETFLCLSRDLTNSVPFISAISLVKITGNVTAASGFEDIVYMGYYYVTQFRWNFGGNEIIRYPDDIVDHYWFPTKSNAWYVESTAQVEAATGKVNAIFPPEAVMNTALTTNGTMTIDFPYSQTYKWFMILYMAELNPNAGNSSREFYLGVPGYNQTWFVNPLVDGGGLGRLKEIKIIGDVPNYLSLFQNQSISTALGPLVNALEIFERSGNQFAILTNEQDTLAIEEIKSSYGNLGVWTGDPCLPYPHPWVTCSNVSILQNSSSIIAVNLSGYGLTGPISPSFGKLRSLTSLNLRSNQLSGSIPPSIWDIPRLNVLDLSNNNLSGNLVPITNTSCPTSLTILTLNDNHLTGSIPLSIWEISTLTTLDLSNNNISGNLIPMNTVNIPLDRMNQPKYKLIMCRVAYHCKLTSLIENLHLPNQASTYDVCAQSIIYDQLKYNNNILTIYNETKKLYIVASTHNVKIIWILCTTLSFSILLGGIICGAIYWKYRKNALALCEIQKEFAKQQVQPTLYSYNVLSRATGDFHQHNKLGEGGFGVVYKGILLDGTKLAIKLLTTKSHQGIDDFLNEVVSITGVRHKNLVKLKGCCLHHTQRLLVYEYVENKNLAEALWGSNMEDNIFLDWPTRFHIVVGIARGLVYLHEDLQPCIIHRDSKASNILLTNNLSAKIADFGLARLFSDDQSQLFTQVAGTIGYMSPEYATLGQLSTKVDVYSFGILLLEIISGRKAILQNATNNMYLVEWAWSLHKTNMLMSLVDQKLHNTIVESEMQRVINVALLCVQVETTKHPIMSEVLSMLQGEMDLPNILPSSSQISVSSFFLDVSTSESNHLLSFPIPNN</sequence>
<evidence type="ECO:0000256" key="8">
    <source>
        <dbReference type="ARBA" id="ARBA00022741"/>
    </source>
</evidence>
<evidence type="ECO:0000256" key="11">
    <source>
        <dbReference type="ARBA" id="ARBA00022989"/>
    </source>
</evidence>
<evidence type="ECO:0000256" key="5">
    <source>
        <dbReference type="ARBA" id="ARBA00022679"/>
    </source>
</evidence>
<feature type="domain" description="Protein kinase" evidence="17">
    <location>
        <begin position="1806"/>
        <end position="2070"/>
    </location>
</feature>